<feature type="domain" description="DUF1023" evidence="3">
    <location>
        <begin position="99"/>
        <end position="264"/>
    </location>
</feature>
<evidence type="ECO:0000256" key="2">
    <source>
        <dbReference type="SAM" id="SignalP"/>
    </source>
</evidence>
<dbReference type="EMBL" id="BAAARK010000001">
    <property type="protein sequence ID" value="GAA2643649.1"/>
    <property type="molecule type" value="Genomic_DNA"/>
</dbReference>
<dbReference type="Pfam" id="PF06259">
    <property type="entry name" value="Abhydrolase_8"/>
    <property type="match status" value="1"/>
</dbReference>
<reference evidence="5" key="1">
    <citation type="journal article" date="2019" name="Int. J. Syst. Evol. Microbiol.">
        <title>The Global Catalogue of Microorganisms (GCM) 10K type strain sequencing project: providing services to taxonomists for standard genome sequencing and annotation.</title>
        <authorList>
            <consortium name="The Broad Institute Genomics Platform"/>
            <consortium name="The Broad Institute Genome Sequencing Center for Infectious Disease"/>
            <person name="Wu L."/>
            <person name="Ma J."/>
        </authorList>
    </citation>
    <scope>NUCLEOTIDE SEQUENCE [LARGE SCALE GENOMIC DNA]</scope>
    <source>
        <strain evidence="5">JCM 16374</strain>
    </source>
</reference>
<dbReference type="RefSeq" id="WP_344572845.1">
    <property type="nucleotide sequence ID" value="NZ_BAAARK010000001.1"/>
</dbReference>
<evidence type="ECO:0000259" key="3">
    <source>
        <dbReference type="Pfam" id="PF06259"/>
    </source>
</evidence>
<sequence>MAPPARSSRLTRTLLAVLVTASVAVPVSGAARPAAVPAPPPTALGPLRSTDPAALERRYTATRADVRAAERTADAHGDHRRAAALHAMAAPARHFLTFDGRDGGRSTEVYGDLAHADRIAVLVPGADTGLDTYPRFRNGAQALQRQLARQGDGHPAVLAWLGYPTPATVSPAAATTTRADQAAPRLSAFIAQLRKAKPDARITLLCHSYGAVVCGRAAHDLPADALVFYGSPGTGVDTAADLHTRATVWAGRGADDWIADVPHVRLPLPTTTLGFGADPVSADFGARVFPAGTGGHSDYLKPGTPSLANLARIVAGTTPLTTPDPAAATQRTPREAHRA</sequence>
<dbReference type="Gene3D" id="3.40.50.1820">
    <property type="entry name" value="alpha/beta hydrolase"/>
    <property type="match status" value="1"/>
</dbReference>
<dbReference type="InterPro" id="IPR029058">
    <property type="entry name" value="AB_hydrolase_fold"/>
</dbReference>
<evidence type="ECO:0000313" key="5">
    <source>
        <dbReference type="Proteomes" id="UP001500994"/>
    </source>
</evidence>
<feature type="compositionally biased region" description="Low complexity" evidence="1">
    <location>
        <begin position="318"/>
        <end position="329"/>
    </location>
</feature>
<dbReference type="InterPro" id="IPR010427">
    <property type="entry name" value="DUF1023"/>
</dbReference>
<gene>
    <name evidence="4" type="ORF">GCM10009864_01470</name>
</gene>
<feature type="region of interest" description="Disordered" evidence="1">
    <location>
        <begin position="318"/>
        <end position="339"/>
    </location>
</feature>
<protein>
    <submittedName>
        <fullName evidence="4">Alpha/beta hydrolase family protein</fullName>
    </submittedName>
</protein>
<evidence type="ECO:0000256" key="1">
    <source>
        <dbReference type="SAM" id="MobiDB-lite"/>
    </source>
</evidence>
<evidence type="ECO:0000313" key="4">
    <source>
        <dbReference type="EMBL" id="GAA2643649.1"/>
    </source>
</evidence>
<dbReference type="SUPFAM" id="SSF53474">
    <property type="entry name" value="alpha/beta-Hydrolases"/>
    <property type="match status" value="1"/>
</dbReference>
<accession>A0ABP6DI77</accession>
<feature type="signal peptide" evidence="2">
    <location>
        <begin position="1"/>
        <end position="30"/>
    </location>
</feature>
<keyword evidence="4" id="KW-0378">Hydrolase</keyword>
<dbReference type="GO" id="GO:0016787">
    <property type="term" value="F:hydrolase activity"/>
    <property type="evidence" value="ECO:0007669"/>
    <property type="project" value="UniProtKB-KW"/>
</dbReference>
<dbReference type="Proteomes" id="UP001500994">
    <property type="component" value="Unassembled WGS sequence"/>
</dbReference>
<name>A0ABP6DI77_9ACTN</name>
<comment type="caution">
    <text evidence="4">The sequence shown here is derived from an EMBL/GenBank/DDBJ whole genome shotgun (WGS) entry which is preliminary data.</text>
</comment>
<organism evidence="4 5">
    <name type="scientific">Streptomyces lunalinharesii</name>
    <dbReference type="NCBI Taxonomy" id="333384"/>
    <lineage>
        <taxon>Bacteria</taxon>
        <taxon>Bacillati</taxon>
        <taxon>Actinomycetota</taxon>
        <taxon>Actinomycetes</taxon>
        <taxon>Kitasatosporales</taxon>
        <taxon>Streptomycetaceae</taxon>
        <taxon>Streptomyces</taxon>
    </lineage>
</organism>
<proteinExistence type="predicted"/>
<keyword evidence="2" id="KW-0732">Signal</keyword>
<keyword evidence="5" id="KW-1185">Reference proteome</keyword>
<feature type="chain" id="PRO_5046338946" evidence="2">
    <location>
        <begin position="31"/>
        <end position="339"/>
    </location>
</feature>